<name>A0A8S5MCR0_9CAUD</name>
<reference evidence="1" key="1">
    <citation type="journal article" date="2021" name="Proc. Natl. Acad. Sci. U.S.A.">
        <title>A Catalog of Tens of Thousands of Viruses from Human Metagenomes Reveals Hidden Associations with Chronic Diseases.</title>
        <authorList>
            <person name="Tisza M.J."/>
            <person name="Buck C.B."/>
        </authorList>
    </citation>
    <scope>NUCLEOTIDE SEQUENCE</scope>
    <source>
        <strain evidence="1">CtDyb2</strain>
    </source>
</reference>
<proteinExistence type="predicted"/>
<evidence type="ECO:0000313" key="1">
    <source>
        <dbReference type="EMBL" id="DAD79952.1"/>
    </source>
</evidence>
<protein>
    <submittedName>
        <fullName evidence="1">Uncharacterized protein</fullName>
    </submittedName>
</protein>
<sequence length="29" mass="3193">MGDYAVLTPTSSFHVQVLSTSLDSISSWY</sequence>
<organism evidence="1">
    <name type="scientific">Siphoviridae sp. ctDyb2</name>
    <dbReference type="NCBI Taxonomy" id="2826201"/>
    <lineage>
        <taxon>Viruses</taxon>
        <taxon>Duplodnaviria</taxon>
        <taxon>Heunggongvirae</taxon>
        <taxon>Uroviricota</taxon>
        <taxon>Caudoviricetes</taxon>
    </lineage>
</organism>
<accession>A0A8S5MCR0</accession>
<dbReference type="EMBL" id="BK014875">
    <property type="protein sequence ID" value="DAD79952.1"/>
    <property type="molecule type" value="Genomic_DNA"/>
</dbReference>